<evidence type="ECO:0000256" key="1">
    <source>
        <dbReference type="ARBA" id="ARBA00001974"/>
    </source>
</evidence>
<dbReference type="Proteomes" id="UP001476583">
    <property type="component" value="Chromosome"/>
</dbReference>
<keyword evidence="5" id="KW-0274">FAD</keyword>
<dbReference type="PROSITE" id="PS01304">
    <property type="entry name" value="UBIH"/>
    <property type="match status" value="1"/>
</dbReference>
<organism evidence="9 10">
    <name type="scientific">Ectopseudomonas mendocina</name>
    <name type="common">Pseudomonas mendocina</name>
    <dbReference type="NCBI Taxonomy" id="300"/>
    <lineage>
        <taxon>Bacteria</taxon>
        <taxon>Pseudomonadati</taxon>
        <taxon>Pseudomonadota</taxon>
        <taxon>Gammaproteobacteria</taxon>
        <taxon>Pseudomonadales</taxon>
        <taxon>Pseudomonadaceae</taxon>
        <taxon>Ectopseudomonas</taxon>
    </lineage>
</organism>
<evidence type="ECO:0000313" key="10">
    <source>
        <dbReference type="Proteomes" id="UP001476583"/>
    </source>
</evidence>
<dbReference type="InterPro" id="IPR002938">
    <property type="entry name" value="FAD-bd"/>
</dbReference>
<comment type="pathway">
    <text evidence="2">Cofactor biosynthesis; ubiquinone biosynthesis.</text>
</comment>
<dbReference type="InterPro" id="IPR018168">
    <property type="entry name" value="Ubi_Hdrlase_CS"/>
</dbReference>
<keyword evidence="6" id="KW-0560">Oxidoreductase</keyword>
<keyword evidence="7" id="KW-0503">Monooxygenase</keyword>
<dbReference type="Gene3D" id="3.50.50.60">
    <property type="entry name" value="FAD/NAD(P)-binding domain"/>
    <property type="match status" value="2"/>
</dbReference>
<dbReference type="NCBIfam" id="NF004318">
    <property type="entry name" value="PRK05714.1"/>
    <property type="match status" value="1"/>
</dbReference>
<dbReference type="InterPro" id="IPR051205">
    <property type="entry name" value="UbiH/COQ6_monooxygenase"/>
</dbReference>
<dbReference type="EMBL" id="CP148074">
    <property type="protein sequence ID" value="WXL25502.1"/>
    <property type="molecule type" value="Genomic_DNA"/>
</dbReference>
<evidence type="ECO:0000256" key="5">
    <source>
        <dbReference type="ARBA" id="ARBA00022827"/>
    </source>
</evidence>
<protein>
    <submittedName>
        <fullName evidence="9">2-octaprenyl-3-methyl-6-methoxy-1,4-benzoquinol hydroxylase</fullName>
    </submittedName>
</protein>
<dbReference type="InterPro" id="IPR036188">
    <property type="entry name" value="FAD/NAD-bd_sf"/>
</dbReference>
<gene>
    <name evidence="9" type="ORF">WG219_19740</name>
</gene>
<evidence type="ECO:0000313" key="9">
    <source>
        <dbReference type="EMBL" id="WXL25502.1"/>
    </source>
</evidence>
<evidence type="ECO:0000256" key="4">
    <source>
        <dbReference type="ARBA" id="ARBA00022630"/>
    </source>
</evidence>
<dbReference type="SUPFAM" id="SSF51905">
    <property type="entry name" value="FAD/NAD(P)-binding domain"/>
    <property type="match status" value="1"/>
</dbReference>
<evidence type="ECO:0000256" key="7">
    <source>
        <dbReference type="ARBA" id="ARBA00023033"/>
    </source>
</evidence>
<dbReference type="PRINTS" id="PR00420">
    <property type="entry name" value="RNGMNOXGNASE"/>
</dbReference>
<name>A0ABZ2REW3_ECTME</name>
<accession>A0ABZ2REW3</accession>
<comment type="similarity">
    <text evidence="3">Belongs to the UbiH/COQ6 family.</text>
</comment>
<dbReference type="InterPro" id="IPR010971">
    <property type="entry name" value="UbiH/COQ6"/>
</dbReference>
<comment type="cofactor">
    <cofactor evidence="1">
        <name>FAD</name>
        <dbReference type="ChEBI" id="CHEBI:57692"/>
    </cofactor>
</comment>
<dbReference type="PANTHER" id="PTHR43876">
    <property type="entry name" value="UBIQUINONE BIOSYNTHESIS MONOOXYGENASE COQ6, MITOCHONDRIAL"/>
    <property type="match status" value="1"/>
</dbReference>
<proteinExistence type="inferred from homology"/>
<dbReference type="NCBIfam" id="TIGR01988">
    <property type="entry name" value="Ubi-OHases"/>
    <property type="match status" value="1"/>
</dbReference>
<evidence type="ECO:0000256" key="3">
    <source>
        <dbReference type="ARBA" id="ARBA00005349"/>
    </source>
</evidence>
<sequence length="404" mass="44382">MQADLIIVGAGMVGSALALALQNKGLDVLLLDGSSLEVSPFQGGGFEPRVSALSMASQRILERLGAWQGIEARRACPYSEMQVWDGSGTGQIHFSASSVHADALGHIVENRVVQDALLERLHESSIGLLANSRLEHLRHSGDGWLLTLNDGRELRTKLVIAADGANSAVRRLAGCETREWDYLHHAIVTSVRCDKPHQATAWQRFTDHGPLAFLPLQGAAGEHWCSIVWSVTPEESERLMALDDSAFCAELSEAFEYRLGDVQHADARLCIPLRQRHAKRYVEPGLALIGDAAHTIHPLAGQGVNLGFLDVAVLAEVLLHAAERGEALNDVKVLSRFERRRMPHNLAMMAAMEGFERLFQSDQLPLRWLRNTGLKWVDEMPQAKAMFVRQALGLSGDLPDLARA</sequence>
<dbReference type="PANTHER" id="PTHR43876:SF7">
    <property type="entry name" value="UBIQUINONE BIOSYNTHESIS MONOOXYGENASE COQ6, MITOCHONDRIAL"/>
    <property type="match status" value="1"/>
</dbReference>
<dbReference type="Pfam" id="PF01494">
    <property type="entry name" value="FAD_binding_3"/>
    <property type="match status" value="1"/>
</dbReference>
<keyword evidence="10" id="KW-1185">Reference proteome</keyword>
<feature type="domain" description="FAD-binding" evidence="8">
    <location>
        <begin position="3"/>
        <end position="348"/>
    </location>
</feature>
<evidence type="ECO:0000256" key="2">
    <source>
        <dbReference type="ARBA" id="ARBA00004749"/>
    </source>
</evidence>
<reference evidence="9 10" key="1">
    <citation type="submission" date="2024-03" db="EMBL/GenBank/DDBJ databases">
        <title>Complete genome of BD2.</title>
        <authorList>
            <person name="Cao G."/>
        </authorList>
    </citation>
    <scope>NUCLEOTIDE SEQUENCE [LARGE SCALE GENOMIC DNA]</scope>
    <source>
        <strain evidence="9 10">BD2</strain>
    </source>
</reference>
<evidence type="ECO:0000259" key="8">
    <source>
        <dbReference type="Pfam" id="PF01494"/>
    </source>
</evidence>
<evidence type="ECO:0000256" key="6">
    <source>
        <dbReference type="ARBA" id="ARBA00023002"/>
    </source>
</evidence>
<keyword evidence="4" id="KW-0285">Flavoprotein</keyword>